<protein>
    <recommendedName>
        <fullName evidence="11">Dynein heavy chain linker domain-containing protein</fullName>
    </recommendedName>
</protein>
<dbReference type="GO" id="GO:0030286">
    <property type="term" value="C:dynein complex"/>
    <property type="evidence" value="ECO:0007669"/>
    <property type="project" value="UniProtKB-KW"/>
</dbReference>
<evidence type="ECO:0000259" key="11">
    <source>
        <dbReference type="Pfam" id="PF08393"/>
    </source>
</evidence>
<evidence type="ECO:0000256" key="2">
    <source>
        <dbReference type="ARBA" id="ARBA00008887"/>
    </source>
</evidence>
<dbReference type="PANTHER" id="PTHR22878">
    <property type="entry name" value="DYNEIN HEAVY CHAIN 6, AXONEMAL-LIKE-RELATED"/>
    <property type="match status" value="1"/>
</dbReference>
<dbReference type="Gene3D" id="1.20.140.100">
    <property type="entry name" value="Dynein heavy chain, N-terminal domain 2"/>
    <property type="match status" value="1"/>
</dbReference>
<keyword evidence="7" id="KW-0175">Coiled coil</keyword>
<feature type="domain" description="Dynein heavy chain linker" evidence="11">
    <location>
        <begin position="1"/>
        <end position="128"/>
    </location>
</feature>
<dbReference type="EMBL" id="WNYA01005878">
    <property type="protein sequence ID" value="KAG8542037.1"/>
    <property type="molecule type" value="Genomic_DNA"/>
</dbReference>
<dbReference type="Proteomes" id="UP000824782">
    <property type="component" value="Unassembled WGS sequence"/>
</dbReference>
<dbReference type="Gene3D" id="3.20.180.20">
    <property type="entry name" value="Dynein heavy chain, N-terminal domain 2"/>
    <property type="match status" value="1"/>
</dbReference>
<dbReference type="FunFam" id="3.20.180.20:FF:000003">
    <property type="entry name" value="Dynein heavy chain 12, axonemal"/>
    <property type="match status" value="1"/>
</dbReference>
<evidence type="ECO:0000256" key="10">
    <source>
        <dbReference type="ARBA" id="ARBA00023273"/>
    </source>
</evidence>
<comment type="similarity">
    <text evidence="2">Belongs to the dynein heavy chain family.</text>
</comment>
<comment type="caution">
    <text evidence="12">The sequence shown here is derived from an EMBL/GenBank/DDBJ whole genome shotgun (WGS) entry which is preliminary data.</text>
</comment>
<dbReference type="GO" id="GO:0007018">
    <property type="term" value="P:microtubule-based movement"/>
    <property type="evidence" value="ECO:0007669"/>
    <property type="project" value="InterPro"/>
</dbReference>
<accession>A0AAV6YXF4</accession>
<gene>
    <name evidence="12" type="ORF">GDO81_027637</name>
</gene>
<dbReference type="Pfam" id="PF08393">
    <property type="entry name" value="DHC_N2"/>
    <property type="match status" value="1"/>
</dbReference>
<evidence type="ECO:0000313" key="12">
    <source>
        <dbReference type="EMBL" id="KAG8542037.1"/>
    </source>
</evidence>
<evidence type="ECO:0000256" key="1">
    <source>
        <dbReference type="ARBA" id="ARBA00004430"/>
    </source>
</evidence>
<evidence type="ECO:0000256" key="3">
    <source>
        <dbReference type="ARBA" id="ARBA00022490"/>
    </source>
</evidence>
<keyword evidence="9" id="KW-0206">Cytoskeleton</keyword>
<dbReference type="GO" id="GO:0000166">
    <property type="term" value="F:nucleotide binding"/>
    <property type="evidence" value="ECO:0007669"/>
    <property type="project" value="UniProtKB-KW"/>
</dbReference>
<dbReference type="GO" id="GO:0005930">
    <property type="term" value="C:axoneme"/>
    <property type="evidence" value="ECO:0007669"/>
    <property type="project" value="UniProtKB-SubCell"/>
</dbReference>
<evidence type="ECO:0000256" key="7">
    <source>
        <dbReference type="ARBA" id="ARBA00023054"/>
    </source>
</evidence>
<keyword evidence="3" id="KW-0963">Cytoplasm</keyword>
<dbReference type="PANTHER" id="PTHR22878:SF72">
    <property type="entry name" value="DYNEIN HEAVY CHAIN 3, AXONEMAL"/>
    <property type="match status" value="1"/>
</dbReference>
<dbReference type="GO" id="GO:0051959">
    <property type="term" value="F:dynein light intermediate chain binding"/>
    <property type="evidence" value="ECO:0007669"/>
    <property type="project" value="InterPro"/>
</dbReference>
<dbReference type="InterPro" id="IPR013602">
    <property type="entry name" value="Dynein_heavy_linker"/>
</dbReference>
<dbReference type="GO" id="GO:0045505">
    <property type="term" value="F:dynein intermediate chain binding"/>
    <property type="evidence" value="ECO:0007669"/>
    <property type="project" value="InterPro"/>
</dbReference>
<dbReference type="GO" id="GO:0005874">
    <property type="term" value="C:microtubule"/>
    <property type="evidence" value="ECO:0007669"/>
    <property type="project" value="UniProtKB-KW"/>
</dbReference>
<organism evidence="12 13">
    <name type="scientific">Engystomops pustulosus</name>
    <name type="common">Tungara frog</name>
    <name type="synonym">Physalaemus pustulosus</name>
    <dbReference type="NCBI Taxonomy" id="76066"/>
    <lineage>
        <taxon>Eukaryota</taxon>
        <taxon>Metazoa</taxon>
        <taxon>Chordata</taxon>
        <taxon>Craniata</taxon>
        <taxon>Vertebrata</taxon>
        <taxon>Euteleostomi</taxon>
        <taxon>Amphibia</taxon>
        <taxon>Batrachia</taxon>
        <taxon>Anura</taxon>
        <taxon>Neobatrachia</taxon>
        <taxon>Hyloidea</taxon>
        <taxon>Leptodactylidae</taxon>
        <taxon>Leiuperinae</taxon>
        <taxon>Engystomops</taxon>
    </lineage>
</organism>
<evidence type="ECO:0000256" key="4">
    <source>
        <dbReference type="ARBA" id="ARBA00022701"/>
    </source>
</evidence>
<keyword evidence="4" id="KW-0493">Microtubule</keyword>
<dbReference type="AlphaFoldDB" id="A0AAV6YXF4"/>
<dbReference type="InterPro" id="IPR042222">
    <property type="entry name" value="Dynein_2_N"/>
</dbReference>
<proteinExistence type="inferred from homology"/>
<keyword evidence="6" id="KW-0243">Dynein</keyword>
<evidence type="ECO:0000256" key="8">
    <source>
        <dbReference type="ARBA" id="ARBA00023069"/>
    </source>
</evidence>
<sequence>MRESVKEASAMRVIAQPQMLDKLKEAELLLDDIQKGLNDYLEKKRLFFPRFFFLSNDELLEILSETKDPLRVQPHLKKCFEGIAKLTFNRKKEITHMESSENEKVELVMRIIPSNAKGLVEKWLHEVNMLSFC</sequence>
<dbReference type="InterPro" id="IPR042228">
    <property type="entry name" value="Dynein_linker_3"/>
</dbReference>
<keyword evidence="8" id="KW-0969">Cilium</keyword>
<dbReference type="InterPro" id="IPR026983">
    <property type="entry name" value="DHC"/>
</dbReference>
<reference evidence="12" key="1">
    <citation type="thesis" date="2020" institute="ProQuest LLC" country="789 East Eisenhower Parkway, Ann Arbor, MI, USA">
        <title>Comparative Genomics and Chromosome Evolution.</title>
        <authorList>
            <person name="Mudd A.B."/>
        </authorList>
    </citation>
    <scope>NUCLEOTIDE SEQUENCE</scope>
    <source>
        <strain evidence="12">237g6f4</strain>
        <tissue evidence="12">Blood</tissue>
    </source>
</reference>
<evidence type="ECO:0000256" key="9">
    <source>
        <dbReference type="ARBA" id="ARBA00023212"/>
    </source>
</evidence>
<name>A0AAV6YXF4_ENGPU</name>
<evidence type="ECO:0000256" key="6">
    <source>
        <dbReference type="ARBA" id="ARBA00023017"/>
    </source>
</evidence>
<keyword evidence="13" id="KW-1185">Reference proteome</keyword>
<keyword evidence="5" id="KW-0547">Nucleotide-binding</keyword>
<comment type="subcellular location">
    <subcellularLocation>
        <location evidence="1">Cytoplasm</location>
        <location evidence="1">Cytoskeleton</location>
        <location evidence="1">Cilium axoneme</location>
    </subcellularLocation>
</comment>
<evidence type="ECO:0000256" key="5">
    <source>
        <dbReference type="ARBA" id="ARBA00022741"/>
    </source>
</evidence>
<evidence type="ECO:0000313" key="13">
    <source>
        <dbReference type="Proteomes" id="UP000824782"/>
    </source>
</evidence>
<keyword evidence="10" id="KW-0966">Cell projection</keyword>